<evidence type="ECO:0000256" key="1">
    <source>
        <dbReference type="ARBA" id="ARBA00004418"/>
    </source>
</evidence>
<gene>
    <name evidence="6" type="primary">flgA</name>
    <name evidence="6" type="ORF">EH244_23705</name>
    <name evidence="7" type="ORF">EJO66_25115</name>
</gene>
<comment type="caution">
    <text evidence="6">The sequence shown here is derived from an EMBL/GenBank/DDBJ whole genome shotgun (WGS) entry which is preliminary data.</text>
</comment>
<comment type="similarity">
    <text evidence="4">Belongs to the FlgA family.</text>
</comment>
<dbReference type="GO" id="GO:0042597">
    <property type="term" value="C:periplasmic space"/>
    <property type="evidence" value="ECO:0007669"/>
    <property type="project" value="UniProtKB-SubCell"/>
</dbReference>
<dbReference type="Proteomes" id="UP000271590">
    <property type="component" value="Unassembled WGS sequence"/>
</dbReference>
<evidence type="ECO:0000313" key="7">
    <source>
        <dbReference type="EMBL" id="RSZ31122.1"/>
    </source>
</evidence>
<dbReference type="InterPro" id="IPR013974">
    <property type="entry name" value="SAF"/>
</dbReference>
<feature type="signal peptide" evidence="4">
    <location>
        <begin position="1"/>
        <end position="30"/>
    </location>
</feature>
<dbReference type="SMART" id="SM00858">
    <property type="entry name" value="SAF"/>
    <property type="match status" value="1"/>
</dbReference>
<keyword evidence="6" id="KW-0282">Flagellum</keyword>
<dbReference type="NCBIfam" id="TIGR03170">
    <property type="entry name" value="flgA_cterm"/>
    <property type="match status" value="1"/>
</dbReference>
<organism evidence="6 9">
    <name type="scientific">Variovorax beijingensis</name>
    <dbReference type="NCBI Taxonomy" id="2496117"/>
    <lineage>
        <taxon>Bacteria</taxon>
        <taxon>Pseudomonadati</taxon>
        <taxon>Pseudomonadota</taxon>
        <taxon>Betaproteobacteria</taxon>
        <taxon>Burkholderiales</taxon>
        <taxon>Comamonadaceae</taxon>
        <taxon>Variovorax</taxon>
    </lineage>
</organism>
<reference evidence="7 8" key="2">
    <citation type="submission" date="2018-12" db="EMBL/GenBank/DDBJ databases">
        <title>The genome sequences of strain 502.</title>
        <authorList>
            <person name="Gao J."/>
            <person name="Sun J."/>
        </authorList>
    </citation>
    <scope>NUCLEOTIDE SEQUENCE [LARGE SCALE GENOMIC DNA]</scope>
    <source>
        <strain evidence="7 8">502</strain>
    </source>
</reference>
<feature type="chain" id="PRO_5017856100" description="Flagella basal body P-ring formation protein FlgA" evidence="4">
    <location>
        <begin position="31"/>
        <end position="237"/>
    </location>
</feature>
<proteinExistence type="inferred from homology"/>
<evidence type="ECO:0000313" key="8">
    <source>
        <dbReference type="Proteomes" id="UP000271137"/>
    </source>
</evidence>
<dbReference type="Gene3D" id="3.90.1210.10">
    <property type="entry name" value="Antifreeze-like/N-acetylneuraminic acid synthase C-terminal domain"/>
    <property type="match status" value="1"/>
</dbReference>
<keyword evidence="8" id="KW-1185">Reference proteome</keyword>
<dbReference type="Gene3D" id="2.30.30.760">
    <property type="match status" value="1"/>
</dbReference>
<dbReference type="EMBL" id="RQXU01000017">
    <property type="protein sequence ID" value="RRH85107.1"/>
    <property type="molecule type" value="Genomic_DNA"/>
</dbReference>
<reference evidence="6 9" key="1">
    <citation type="submission" date="2018-11" db="EMBL/GenBank/DDBJ databases">
        <title>The genome of Variovorax sp T529.</title>
        <authorList>
            <person name="Gao J."/>
        </authorList>
    </citation>
    <scope>NUCLEOTIDE SEQUENCE [LARGE SCALE GENOMIC DNA]</scope>
    <source>
        <strain evidence="6 9">T529</strain>
    </source>
</reference>
<dbReference type="RefSeq" id="WP_124960767.1">
    <property type="nucleotide sequence ID" value="NZ_CBFHCE010000106.1"/>
</dbReference>
<dbReference type="PANTHER" id="PTHR36307:SF1">
    <property type="entry name" value="FLAGELLA BASAL BODY P-RING FORMATION PROTEIN FLGA"/>
    <property type="match status" value="1"/>
</dbReference>
<dbReference type="Proteomes" id="UP000271137">
    <property type="component" value="Unassembled WGS sequence"/>
</dbReference>
<feature type="domain" description="SAF" evidence="5">
    <location>
        <begin position="113"/>
        <end position="175"/>
    </location>
</feature>
<evidence type="ECO:0000256" key="4">
    <source>
        <dbReference type="RuleBase" id="RU362063"/>
    </source>
</evidence>
<keyword evidence="2 4" id="KW-0732">Signal</keyword>
<dbReference type="Pfam" id="PF17656">
    <property type="entry name" value="ChapFlgA_N"/>
    <property type="match status" value="1"/>
</dbReference>
<evidence type="ECO:0000313" key="6">
    <source>
        <dbReference type="EMBL" id="RRH85107.1"/>
    </source>
</evidence>
<dbReference type="AlphaFoldDB" id="A0A3P3EFG3"/>
<evidence type="ECO:0000313" key="9">
    <source>
        <dbReference type="Proteomes" id="UP000271590"/>
    </source>
</evidence>
<dbReference type="InterPro" id="IPR039246">
    <property type="entry name" value="Flagellar_FlgA"/>
</dbReference>
<name>A0A3P3EFG3_9BURK</name>
<keyword evidence="3 4" id="KW-0574">Periplasm</keyword>
<protein>
    <recommendedName>
        <fullName evidence="4">Flagella basal body P-ring formation protein FlgA</fullName>
    </recommendedName>
</protein>
<dbReference type="EMBL" id="RXFQ01000017">
    <property type="protein sequence ID" value="RSZ31122.1"/>
    <property type="molecule type" value="Genomic_DNA"/>
</dbReference>
<dbReference type="GO" id="GO:0044780">
    <property type="term" value="P:bacterial-type flagellum assembly"/>
    <property type="evidence" value="ECO:0007669"/>
    <property type="project" value="InterPro"/>
</dbReference>
<evidence type="ECO:0000256" key="3">
    <source>
        <dbReference type="ARBA" id="ARBA00022764"/>
    </source>
</evidence>
<comment type="subcellular location">
    <subcellularLocation>
        <location evidence="1 4">Periplasm</location>
    </subcellularLocation>
</comment>
<keyword evidence="4" id="KW-1005">Bacterial flagellum biogenesis</keyword>
<dbReference type="InterPro" id="IPR041231">
    <property type="entry name" value="FlgA_N"/>
</dbReference>
<dbReference type="Pfam" id="PF13144">
    <property type="entry name" value="ChapFlgA"/>
    <property type="match status" value="1"/>
</dbReference>
<dbReference type="InterPro" id="IPR017585">
    <property type="entry name" value="SAF_FlgA"/>
</dbReference>
<evidence type="ECO:0000259" key="5">
    <source>
        <dbReference type="SMART" id="SM00858"/>
    </source>
</evidence>
<accession>A0A3P3EFG3</accession>
<dbReference type="PANTHER" id="PTHR36307">
    <property type="entry name" value="FLAGELLA BASAL BODY P-RING FORMATION PROTEIN FLGA"/>
    <property type="match status" value="1"/>
</dbReference>
<keyword evidence="6" id="KW-0966">Cell projection</keyword>
<sequence>MEKISCRPHRLKLVLPALAAGLGAAMCVAAAPLAGDARAAVDRLLQAQTAGLPGKVSIRVEAPASGPLPACDALEPFLPRGAAVWGRVSVGLRCHSELKPWTRFVLARVAVEGRYLVAARNIDTGQALGASDFIARDGDLTALPRSVVTDAAELQGVVAANRIAAGAPLRRELMRGVAVIQQGQTIKVVAEGPGYVVSTEARAMTSASAGAAVRARTVDGRMVSGVADEEGQIRLPQ</sequence>
<comment type="function">
    <text evidence="4">Involved in the assembly process of the P-ring formation. It may associate with FlgF on the rod constituting a structure essential for the P-ring assembly or may act as a modulator protein for the P-ring assembly.</text>
</comment>
<keyword evidence="6" id="KW-0969">Cilium</keyword>
<dbReference type="CDD" id="cd11614">
    <property type="entry name" value="SAF_CpaB_FlgA_like"/>
    <property type="match status" value="1"/>
</dbReference>
<evidence type="ECO:0000256" key="2">
    <source>
        <dbReference type="ARBA" id="ARBA00022729"/>
    </source>
</evidence>